<protein>
    <submittedName>
        <fullName evidence="2">Uncharacterized protein</fullName>
    </submittedName>
</protein>
<reference evidence="2" key="1">
    <citation type="journal article" date="2023" name="Science">
        <title>Genome structures resolve the early diversification of teleost fishes.</title>
        <authorList>
            <person name="Parey E."/>
            <person name="Louis A."/>
            <person name="Montfort J."/>
            <person name="Bouchez O."/>
            <person name="Roques C."/>
            <person name="Iampietro C."/>
            <person name="Lluch J."/>
            <person name="Castinel A."/>
            <person name="Donnadieu C."/>
            <person name="Desvignes T."/>
            <person name="Floi Bucao C."/>
            <person name="Jouanno E."/>
            <person name="Wen M."/>
            <person name="Mejri S."/>
            <person name="Dirks R."/>
            <person name="Jansen H."/>
            <person name="Henkel C."/>
            <person name="Chen W.J."/>
            <person name="Zahm M."/>
            <person name="Cabau C."/>
            <person name="Klopp C."/>
            <person name="Thompson A.W."/>
            <person name="Robinson-Rechavi M."/>
            <person name="Braasch I."/>
            <person name="Lecointre G."/>
            <person name="Bobe J."/>
            <person name="Postlethwait J.H."/>
            <person name="Berthelot C."/>
            <person name="Roest Crollius H."/>
            <person name="Guiguen Y."/>
        </authorList>
    </citation>
    <scope>NUCLEOTIDE SEQUENCE</scope>
    <source>
        <strain evidence="2">NC1722</strain>
    </source>
</reference>
<organism evidence="2 3">
    <name type="scientific">Aldrovandia affinis</name>
    <dbReference type="NCBI Taxonomy" id="143900"/>
    <lineage>
        <taxon>Eukaryota</taxon>
        <taxon>Metazoa</taxon>
        <taxon>Chordata</taxon>
        <taxon>Craniata</taxon>
        <taxon>Vertebrata</taxon>
        <taxon>Euteleostomi</taxon>
        <taxon>Actinopterygii</taxon>
        <taxon>Neopterygii</taxon>
        <taxon>Teleostei</taxon>
        <taxon>Notacanthiformes</taxon>
        <taxon>Halosauridae</taxon>
        <taxon>Aldrovandia</taxon>
    </lineage>
</organism>
<evidence type="ECO:0000313" key="2">
    <source>
        <dbReference type="EMBL" id="KAJ8391737.1"/>
    </source>
</evidence>
<accession>A0AAD7WC86</accession>
<dbReference type="Proteomes" id="UP001221898">
    <property type="component" value="Unassembled WGS sequence"/>
</dbReference>
<keyword evidence="3" id="KW-1185">Reference proteome</keyword>
<evidence type="ECO:0000313" key="3">
    <source>
        <dbReference type="Proteomes" id="UP001221898"/>
    </source>
</evidence>
<gene>
    <name evidence="2" type="ORF">AAFF_G00086870</name>
</gene>
<dbReference type="EMBL" id="JAINUG010000154">
    <property type="protein sequence ID" value="KAJ8391737.1"/>
    <property type="molecule type" value="Genomic_DNA"/>
</dbReference>
<sequence length="82" mass="8593">MIHGTSEDDLCTPLRKVAAAGTTAKIVGSALRIRDSWRTLSLGSLDIPGPRGRATSQPSPLTAHPRVSPEIDPGGPDMPHEA</sequence>
<proteinExistence type="predicted"/>
<evidence type="ECO:0000256" key="1">
    <source>
        <dbReference type="SAM" id="MobiDB-lite"/>
    </source>
</evidence>
<feature type="region of interest" description="Disordered" evidence="1">
    <location>
        <begin position="42"/>
        <end position="82"/>
    </location>
</feature>
<comment type="caution">
    <text evidence="2">The sequence shown here is derived from an EMBL/GenBank/DDBJ whole genome shotgun (WGS) entry which is preliminary data.</text>
</comment>
<name>A0AAD7WC86_9TELE</name>
<dbReference type="AlphaFoldDB" id="A0AAD7WC86"/>